<evidence type="ECO:0000256" key="1">
    <source>
        <dbReference type="SAM" id="MobiDB-lite"/>
    </source>
</evidence>
<accession>A0A074ZWF0</accession>
<proteinExistence type="predicted"/>
<dbReference type="GeneID" id="20319554"/>
<name>A0A074ZWF0_OPIVI</name>
<keyword evidence="3" id="KW-1185">Reference proteome</keyword>
<sequence length="88" mass="10163">MSPKHWQKRVNDDEARHRVSLMTKQLHPHNYITRTNCTGPIKPHLRRQAFLARAGSIWKRVANGQRQTCGKDTKVRSPVLSPVEPTKL</sequence>
<dbReference type="CTD" id="20319554"/>
<feature type="region of interest" description="Disordered" evidence="1">
    <location>
        <begin position="65"/>
        <end position="88"/>
    </location>
</feature>
<reference evidence="2 3" key="1">
    <citation type="submission" date="2013-11" db="EMBL/GenBank/DDBJ databases">
        <title>Opisthorchis viverrini - life in the bile duct.</title>
        <authorList>
            <person name="Young N.D."/>
            <person name="Nagarajan N."/>
            <person name="Lin S.J."/>
            <person name="Korhonen P.K."/>
            <person name="Jex A.R."/>
            <person name="Hall R.S."/>
            <person name="Safavi-Hemami H."/>
            <person name="Kaewkong W."/>
            <person name="Bertrand D."/>
            <person name="Gao S."/>
            <person name="Seet Q."/>
            <person name="Wongkham S."/>
            <person name="Teh B.T."/>
            <person name="Wongkham C."/>
            <person name="Intapan P.M."/>
            <person name="Maleewong W."/>
            <person name="Yang X."/>
            <person name="Hu M."/>
            <person name="Wang Z."/>
            <person name="Hofmann A."/>
            <person name="Sternberg P.W."/>
            <person name="Tan P."/>
            <person name="Wang J."/>
            <person name="Gasser R.B."/>
        </authorList>
    </citation>
    <scope>NUCLEOTIDE SEQUENCE [LARGE SCALE GENOMIC DNA]</scope>
</reference>
<dbReference type="KEGG" id="ovi:T265_05372"/>
<dbReference type="AlphaFoldDB" id="A0A074ZWF0"/>
<organism evidence="2 3">
    <name type="scientific">Opisthorchis viverrini</name>
    <name type="common">Southeast Asian liver fluke</name>
    <dbReference type="NCBI Taxonomy" id="6198"/>
    <lineage>
        <taxon>Eukaryota</taxon>
        <taxon>Metazoa</taxon>
        <taxon>Spiralia</taxon>
        <taxon>Lophotrochozoa</taxon>
        <taxon>Platyhelminthes</taxon>
        <taxon>Trematoda</taxon>
        <taxon>Digenea</taxon>
        <taxon>Opisthorchiida</taxon>
        <taxon>Opisthorchiata</taxon>
        <taxon>Opisthorchiidae</taxon>
        <taxon>Opisthorchis</taxon>
    </lineage>
</organism>
<dbReference type="EMBL" id="KL596718">
    <property type="protein sequence ID" value="KER27655.1"/>
    <property type="molecule type" value="Genomic_DNA"/>
</dbReference>
<evidence type="ECO:0000313" key="2">
    <source>
        <dbReference type="EMBL" id="KER27655.1"/>
    </source>
</evidence>
<gene>
    <name evidence="2" type="ORF">T265_05372</name>
</gene>
<evidence type="ECO:0000313" key="3">
    <source>
        <dbReference type="Proteomes" id="UP000054324"/>
    </source>
</evidence>
<protein>
    <submittedName>
        <fullName evidence="2">Uncharacterized protein</fullName>
    </submittedName>
</protein>
<dbReference type="RefSeq" id="XP_009168627.1">
    <property type="nucleotide sequence ID" value="XM_009170363.1"/>
</dbReference>
<dbReference type="Proteomes" id="UP000054324">
    <property type="component" value="Unassembled WGS sequence"/>
</dbReference>